<dbReference type="Pfam" id="PF03644">
    <property type="entry name" value="Glyco_hydro_85"/>
    <property type="match status" value="1"/>
</dbReference>
<keyword evidence="3" id="KW-1185">Reference proteome</keyword>
<name>A0A4V2MWG9_9APHY</name>
<dbReference type="PANTHER" id="PTHR13246">
    <property type="entry name" value="ENDO BETA N-ACETYLGLUCOSAMINIDASE"/>
    <property type="match status" value="1"/>
</dbReference>
<gene>
    <name evidence="2" type="ORF">EIP91_001654</name>
</gene>
<protein>
    <recommendedName>
        <fullName evidence="1">Cytosolic endo-beta-N-acetylglucosaminidase TIM barrel domain-containing protein</fullName>
    </recommendedName>
</protein>
<feature type="domain" description="Cytosolic endo-beta-N-acetylglucosaminidase TIM barrel" evidence="1">
    <location>
        <begin position="76"/>
        <end position="412"/>
    </location>
</feature>
<dbReference type="Proteomes" id="UP000292702">
    <property type="component" value="Unassembled WGS sequence"/>
</dbReference>
<reference evidence="2 3" key="1">
    <citation type="submission" date="2018-11" db="EMBL/GenBank/DDBJ databases">
        <title>Genome assembly of Steccherinum ochraceum LE-BIN_3174, the white-rot fungus of the Steccherinaceae family (The Residual Polyporoid clade, Polyporales, Basidiomycota).</title>
        <authorList>
            <person name="Fedorova T.V."/>
            <person name="Glazunova O.A."/>
            <person name="Landesman E.O."/>
            <person name="Moiseenko K.V."/>
            <person name="Psurtseva N.V."/>
            <person name="Savinova O.S."/>
            <person name="Shakhova N.V."/>
            <person name="Tyazhelova T.V."/>
            <person name="Vasina D.V."/>
        </authorList>
    </citation>
    <scope>NUCLEOTIDE SEQUENCE [LARGE SCALE GENOMIC DNA]</scope>
    <source>
        <strain evidence="2 3">LE-BIN_3174</strain>
    </source>
</reference>
<dbReference type="InterPro" id="IPR032979">
    <property type="entry name" value="ENGase"/>
</dbReference>
<accession>A0A4V2MWG9</accession>
<dbReference type="GO" id="GO:0005829">
    <property type="term" value="C:cytosol"/>
    <property type="evidence" value="ECO:0007669"/>
    <property type="project" value="UniProtKB-SubCell"/>
</dbReference>
<dbReference type="Gene3D" id="3.20.20.80">
    <property type="entry name" value="Glycosidases"/>
    <property type="match status" value="1"/>
</dbReference>
<dbReference type="PANTHER" id="PTHR13246:SF1">
    <property type="entry name" value="CYTOSOLIC ENDO-BETA-N-ACETYLGLUCOSAMINIDASE"/>
    <property type="match status" value="1"/>
</dbReference>
<dbReference type="STRING" id="92696.A0A4V2MWG9"/>
<dbReference type="EMBL" id="RWJN01000145">
    <property type="protein sequence ID" value="TCD66207.1"/>
    <property type="molecule type" value="Genomic_DNA"/>
</dbReference>
<dbReference type="InterPro" id="IPR005201">
    <property type="entry name" value="TIM_ENGase"/>
</dbReference>
<evidence type="ECO:0000313" key="2">
    <source>
        <dbReference type="EMBL" id="TCD66207.1"/>
    </source>
</evidence>
<sequence>MPLNGTNHSKLVLDDAPFFKTLAEFDEWADRMPQELSGVLPYRARRQSSPGSSSQGKLLLCHDYKGGYTESPSARSYTFNFWSFSHHRVTIPPSGWTTASHRQGVKMLGTILKFCVPMIVNISIFEGQDAEDCLRLLVGRLPQSKTGPLQTPAQRTIPVSSHYAKRLAQLARQRGFDGYLLNFECPLQGNIEQTRALSTWIALLEYELKREVGPHSEVIWYDSVIVDGRLRWQDRLNSVNLPFFLPSTGFFTNYTWPREFPSLTAQYFLSIDSQHLARSPPKTLQDIYVGVDVWGRGSHGGGGFGAYKAMDHIDPKFLGLSVALFGQAWSWETEQDKEGFTWETWWAHERKLWLGPVGPNDIVQIPEPPPGQPVCEHGPYTPVTSFFTRKPPPDPLDLTFYTSFSPGVGTAWFVEGAKVMDATASGWTDLHKTTSIGDLAWPHPAISSELGDWEETPPSVSPGICMYDAWMGGSSLRLDVTLPPSDDDSFHLIWIPIQSLSVTSQQSYDVNLVYKVPPHGPAEVDMGLSVKLFDDCDEEVEDVDVTSLPVEDRPSIGGWTHLAVRICVKSDTPRQTVAVGLIAGIAQEESSSNAKPLSLYLGQLTAFPSPPSDLSAISVPQLLWADYQMHDGAGVLTWDVAQSLPPIHGLSLTSLEDPQPAWVIDTNNRNFLYFNIYVQDGEASSESARASWFVGTSGLDGRGQRFFVDPACLPAQVGTSKKLRFTIEGVTDRGERLSRDRCVFVDVEHPT</sequence>
<comment type="caution">
    <text evidence="2">The sequence shown here is derived from an EMBL/GenBank/DDBJ whole genome shotgun (WGS) entry which is preliminary data.</text>
</comment>
<evidence type="ECO:0000313" key="3">
    <source>
        <dbReference type="Proteomes" id="UP000292702"/>
    </source>
</evidence>
<dbReference type="OrthoDB" id="284473at2759"/>
<dbReference type="AlphaFoldDB" id="A0A4V2MWG9"/>
<proteinExistence type="predicted"/>
<organism evidence="2 3">
    <name type="scientific">Steccherinum ochraceum</name>
    <dbReference type="NCBI Taxonomy" id="92696"/>
    <lineage>
        <taxon>Eukaryota</taxon>
        <taxon>Fungi</taxon>
        <taxon>Dikarya</taxon>
        <taxon>Basidiomycota</taxon>
        <taxon>Agaricomycotina</taxon>
        <taxon>Agaricomycetes</taxon>
        <taxon>Polyporales</taxon>
        <taxon>Steccherinaceae</taxon>
        <taxon>Steccherinum</taxon>
    </lineage>
</organism>
<evidence type="ECO:0000259" key="1">
    <source>
        <dbReference type="Pfam" id="PF03644"/>
    </source>
</evidence>
<dbReference type="Gene3D" id="2.60.120.260">
    <property type="entry name" value="Galactose-binding domain-like"/>
    <property type="match status" value="1"/>
</dbReference>
<dbReference type="GO" id="GO:0033925">
    <property type="term" value="F:mannosyl-glycoprotein endo-beta-N-acetylglucosaminidase activity"/>
    <property type="evidence" value="ECO:0007669"/>
    <property type="project" value="UniProtKB-EC"/>
</dbReference>